<proteinExistence type="predicted"/>
<protein>
    <submittedName>
        <fullName evidence="1">Uncharacterized protein</fullName>
    </submittedName>
</protein>
<reference evidence="1" key="1">
    <citation type="journal article" date="2021" name="Proc. Natl. Acad. Sci. U.S.A.">
        <title>A Catalog of Tens of Thousands of Viruses from Human Metagenomes Reveals Hidden Associations with Chronic Diseases.</title>
        <authorList>
            <person name="Tisza M.J."/>
            <person name="Buck C.B."/>
        </authorList>
    </citation>
    <scope>NUCLEOTIDE SEQUENCE</scope>
    <source>
        <strain evidence="1">CtCVD13</strain>
    </source>
</reference>
<name>A0A8S5MFL5_9CAUD</name>
<dbReference type="EMBL" id="BK014894">
    <property type="protein sequence ID" value="DAD81054.1"/>
    <property type="molecule type" value="Genomic_DNA"/>
</dbReference>
<sequence length="46" mass="5517">MFSFLFFLSFFILPFVIAQIENKKENNILNLFSNCYRASFTIFNLI</sequence>
<organism evidence="1">
    <name type="scientific">Siphoviridae sp. ctCVD13</name>
    <dbReference type="NCBI Taxonomy" id="2826194"/>
    <lineage>
        <taxon>Viruses</taxon>
        <taxon>Duplodnaviria</taxon>
        <taxon>Heunggongvirae</taxon>
        <taxon>Uroviricota</taxon>
        <taxon>Caudoviricetes</taxon>
    </lineage>
</organism>
<accession>A0A8S5MFL5</accession>
<evidence type="ECO:0000313" key="1">
    <source>
        <dbReference type="EMBL" id="DAD81054.1"/>
    </source>
</evidence>